<keyword evidence="5 8" id="KW-0269">Exonuclease</keyword>
<keyword evidence="12" id="KW-1185">Reference proteome</keyword>
<dbReference type="SMART" id="SM00955">
    <property type="entry name" value="RNB"/>
    <property type="match status" value="1"/>
</dbReference>
<keyword evidence="4 8" id="KW-0378">Hydrolase</keyword>
<dbReference type="InterPro" id="IPR050180">
    <property type="entry name" value="RNR_Ribonuclease"/>
</dbReference>
<evidence type="ECO:0000256" key="4">
    <source>
        <dbReference type="ARBA" id="ARBA00022801"/>
    </source>
</evidence>
<dbReference type="InterPro" id="IPR028591">
    <property type="entry name" value="DIS3L2"/>
</dbReference>
<dbReference type="InterPro" id="IPR001900">
    <property type="entry name" value="RNase_II/R"/>
</dbReference>
<evidence type="ECO:0000313" key="11">
    <source>
        <dbReference type="EMBL" id="EFO86697.1"/>
    </source>
</evidence>
<keyword evidence="7 8" id="KW-0694">RNA-binding</keyword>
<evidence type="ECO:0000256" key="8">
    <source>
        <dbReference type="HAMAP-Rule" id="MF_03045"/>
    </source>
</evidence>
<evidence type="ECO:0000259" key="10">
    <source>
        <dbReference type="SMART" id="SM00955"/>
    </source>
</evidence>
<dbReference type="Gene3D" id="2.40.50.690">
    <property type="match status" value="1"/>
</dbReference>
<dbReference type="PANTHER" id="PTHR23355:SF9">
    <property type="entry name" value="DIS3-LIKE EXONUCLEASE 2"/>
    <property type="match status" value="1"/>
</dbReference>
<dbReference type="GO" id="GO:0040034">
    <property type="term" value="P:regulation of development, heterochronic"/>
    <property type="evidence" value="ECO:0007669"/>
    <property type="project" value="EnsemblMetazoa"/>
</dbReference>
<dbReference type="GO" id="GO:0046872">
    <property type="term" value="F:metal ion binding"/>
    <property type="evidence" value="ECO:0007669"/>
    <property type="project" value="UniProtKB-KW"/>
</dbReference>
<dbReference type="PANTHER" id="PTHR23355">
    <property type="entry name" value="RIBONUCLEASE"/>
    <property type="match status" value="1"/>
</dbReference>
<dbReference type="SUPFAM" id="SSF50249">
    <property type="entry name" value="Nucleic acid-binding proteins"/>
    <property type="match status" value="2"/>
</dbReference>
<evidence type="ECO:0000256" key="1">
    <source>
        <dbReference type="ARBA" id="ARBA00022490"/>
    </source>
</evidence>
<comment type="subcellular location">
    <subcellularLocation>
        <location evidence="8">Cytoplasm</location>
    </subcellularLocation>
    <subcellularLocation>
        <location evidence="8">Cytoplasm</location>
        <location evidence="8">P-body</location>
    </subcellularLocation>
</comment>
<evidence type="ECO:0000256" key="9">
    <source>
        <dbReference type="SAM" id="MobiDB-lite"/>
    </source>
</evidence>
<dbReference type="InterPro" id="IPR041505">
    <property type="entry name" value="Dis3_CSD2"/>
</dbReference>
<reference evidence="11" key="1">
    <citation type="submission" date="2007-07" db="EMBL/GenBank/DDBJ databases">
        <title>PCAP assembly of the Caenorhabditis remanei genome.</title>
        <authorList>
            <consortium name="The Caenorhabditis remanei Sequencing Consortium"/>
            <person name="Wilson R.K."/>
        </authorList>
    </citation>
    <scope>NUCLEOTIDE SEQUENCE [LARGE SCALE GENOMIC DNA]</scope>
    <source>
        <strain evidence="11">PB4641</strain>
    </source>
</reference>
<feature type="compositionally biased region" description="Polar residues" evidence="9">
    <location>
        <begin position="12"/>
        <end position="34"/>
    </location>
</feature>
<dbReference type="OrthoDB" id="372421at2759"/>
<dbReference type="EC" id="3.1.13.-" evidence="8"/>
<evidence type="ECO:0000256" key="6">
    <source>
        <dbReference type="ARBA" id="ARBA00022842"/>
    </source>
</evidence>
<dbReference type="STRING" id="31234.E3LZ45"/>
<dbReference type="InterPro" id="IPR022966">
    <property type="entry name" value="RNase_II/R_CS"/>
</dbReference>
<dbReference type="EMBL" id="DS268419">
    <property type="protein sequence ID" value="EFO86697.1"/>
    <property type="molecule type" value="Genomic_DNA"/>
</dbReference>
<dbReference type="OMA" id="YCKSIAG"/>
<dbReference type="InParanoid" id="E3LZ45"/>
<dbReference type="Gene3D" id="2.40.50.140">
    <property type="entry name" value="Nucleic acid-binding proteins"/>
    <property type="match status" value="1"/>
</dbReference>
<dbReference type="PROSITE" id="PS01175">
    <property type="entry name" value="RIBONUCLEASE_II"/>
    <property type="match status" value="1"/>
</dbReference>
<dbReference type="InterPro" id="IPR041093">
    <property type="entry name" value="Dis3l2-like_C"/>
</dbReference>
<comment type="cofactor">
    <cofactor evidence="8">
        <name>Mg(2+)</name>
        <dbReference type="ChEBI" id="CHEBI:18420"/>
    </cofactor>
    <cofactor evidence="8">
        <name>Mn(2+)</name>
        <dbReference type="ChEBI" id="CHEBI:29035"/>
    </cofactor>
</comment>
<dbReference type="GO" id="GO:1990074">
    <property type="term" value="P:polyuridylation-dependent mRNA catabolic process"/>
    <property type="evidence" value="ECO:0007669"/>
    <property type="project" value="UniProtKB-UniRule"/>
</dbReference>
<sequence>MSEVTDLETIEPPTSNSLKSTGFSGTASDNTPNSLKPVGFSQTATGGQFGAAAPFRVKSTPRKQQPFIKNHYNSPQKNQRKIFTEYISKEEANVGIKNGSMFRGVLRINPKNYQECFLDHPKGTSYSDVLVLGQNRNRAMQNDIVIVQLSPKEEWLVNQLFWVNYVEYVKWWGLNKKVERKLGKTDNNTNKPEKRCLQNEIDDNGVTVDEVPESCLITVGSIVRIDEKKHFRVAAGKLQLMPNSANPNVLFVATDSRIPRILIPKSEVDQEFFSRPKDFEKFLYTAKIIDWRDDSVYADGQLIKLLGVSGEIDTETERIVYEHQIDHREFTDECISSLPVSTAEQWTIPDSEFEYRRDFRNDIVFTIDPKTARDLDDALHAKHIDDCDGKGTPGVEIGVHIADVTFFLKEGTELDRWASERGNSTYLSQLVIPMLPRILCEQLCSLNPGVDRLAFSTVFKMSYEGELKDVWFGRSIIRSRVKLAYEHAQDFIENPDKEFEATELPGISDGNTPTEIKEKTLMLHRVAQILRKKREDSGALRIELPKLKFVMDEAKRPQGVSIYEIKDSNKLVEEFMLLANMEVAKKIESCFPDKALLRNHPPPKEKMIKDVADQCARIGFPLDGKTSGMLSTSLRKYQGNSRLFMCIRQVISSLTIKPMQQAKYFCTFEMAPSFFHHYALNVDHYTHFTSPIRRYPDVIVHRQLAASLGYDEKCNRGAEEIQNICTRCNETKQASKEASEESAMLYFGVFIHSTGRMTCQAVVLGVLDSSFDVLIVEYGVVKRVYVDKMKREFNKQSDQLTLFWSADPNAETGNKDEFSTLIQICSVISVVLTPVKDFDVNAVMLRPSLEQRKILGSTLKDMMETDSKILE</sequence>
<dbReference type="Pfam" id="PF17216">
    <property type="entry name" value="Rrp44_CSD1"/>
    <property type="match status" value="1"/>
</dbReference>
<dbReference type="InterPro" id="IPR033771">
    <property type="entry name" value="Rrp44_CSD1"/>
</dbReference>
<dbReference type="GO" id="GO:0000956">
    <property type="term" value="P:nuclear-transcribed mRNA catabolic process"/>
    <property type="evidence" value="ECO:0007669"/>
    <property type="project" value="UniProtKB-UniRule"/>
</dbReference>
<accession>E3LZ45</accession>
<dbReference type="Gene3D" id="2.40.50.700">
    <property type="match status" value="1"/>
</dbReference>
<dbReference type="Pfam" id="PF17849">
    <property type="entry name" value="OB_Dis3"/>
    <property type="match status" value="1"/>
</dbReference>
<evidence type="ECO:0000256" key="3">
    <source>
        <dbReference type="ARBA" id="ARBA00022723"/>
    </source>
</evidence>
<feature type="binding site" evidence="8">
    <location>
        <position position="377"/>
    </location>
    <ligand>
        <name>Mg(2+)</name>
        <dbReference type="ChEBI" id="CHEBI:18420"/>
    </ligand>
</feature>
<comment type="similarity">
    <text evidence="8">Belongs to the RNR ribonuclease family. DIS3L2 subfamily.</text>
</comment>
<name>E3LZ45_CAERE</name>
<keyword evidence="8" id="KW-0464">Manganese</keyword>
<gene>
    <name evidence="11" type="ORF">CRE_04763</name>
</gene>
<dbReference type="Pfam" id="PF17877">
    <property type="entry name" value="Dis3l2_C_term"/>
    <property type="match status" value="1"/>
</dbReference>
<dbReference type="GO" id="GO:0000175">
    <property type="term" value="F:3'-5'-RNA exonuclease activity"/>
    <property type="evidence" value="ECO:0007669"/>
    <property type="project" value="UniProtKB-UniRule"/>
</dbReference>
<feature type="domain" description="RNB" evidence="10">
    <location>
        <begin position="356"/>
        <end position="710"/>
    </location>
</feature>
<evidence type="ECO:0000256" key="5">
    <source>
        <dbReference type="ARBA" id="ARBA00022839"/>
    </source>
</evidence>
<dbReference type="GO" id="GO:0010587">
    <property type="term" value="P:miRNA catabolic process"/>
    <property type="evidence" value="ECO:0007669"/>
    <property type="project" value="TreeGrafter"/>
</dbReference>
<dbReference type="Pfam" id="PF00773">
    <property type="entry name" value="RNB"/>
    <property type="match status" value="1"/>
</dbReference>
<keyword evidence="6 8" id="KW-0460">Magnesium</keyword>
<keyword evidence="2 8" id="KW-0540">Nuclease</keyword>
<dbReference type="HAMAP" id="MF_03045">
    <property type="entry name" value="DIS3L2"/>
    <property type="match status" value="1"/>
</dbReference>
<organism evidence="12">
    <name type="scientific">Caenorhabditis remanei</name>
    <name type="common">Caenorhabditis vulgaris</name>
    <dbReference type="NCBI Taxonomy" id="31234"/>
    <lineage>
        <taxon>Eukaryota</taxon>
        <taxon>Metazoa</taxon>
        <taxon>Ecdysozoa</taxon>
        <taxon>Nematoda</taxon>
        <taxon>Chromadorea</taxon>
        <taxon>Rhabditida</taxon>
        <taxon>Rhabditina</taxon>
        <taxon>Rhabditomorpha</taxon>
        <taxon>Rhabditoidea</taxon>
        <taxon>Rhabditidae</taxon>
        <taxon>Peloderinae</taxon>
        <taxon>Caenorhabditis</taxon>
    </lineage>
</organism>
<dbReference type="GO" id="GO:0000932">
    <property type="term" value="C:P-body"/>
    <property type="evidence" value="ECO:0007669"/>
    <property type="project" value="UniProtKB-SubCell"/>
</dbReference>
<dbReference type="InterPro" id="IPR012340">
    <property type="entry name" value="NA-bd_OB-fold"/>
</dbReference>
<evidence type="ECO:0000256" key="7">
    <source>
        <dbReference type="ARBA" id="ARBA00022884"/>
    </source>
</evidence>
<feature type="site" description="Important for catalytic activity" evidence="8">
    <location>
        <position position="376"/>
    </location>
</feature>
<protein>
    <recommendedName>
        <fullName evidence="8">DIS3-like exonuclease 2</fullName>
        <ecNumber evidence="8">3.1.13.-</ecNumber>
    </recommendedName>
</protein>
<dbReference type="HOGENOM" id="CLU_002333_5_2_1"/>
<dbReference type="GO" id="GO:0003723">
    <property type="term" value="F:RNA binding"/>
    <property type="evidence" value="ECO:0007669"/>
    <property type="project" value="UniProtKB-KW"/>
</dbReference>
<evidence type="ECO:0000256" key="2">
    <source>
        <dbReference type="ARBA" id="ARBA00022722"/>
    </source>
</evidence>
<dbReference type="FunCoup" id="E3LZ45">
    <property type="interactions" value="3285"/>
</dbReference>
<dbReference type="Proteomes" id="UP000008281">
    <property type="component" value="Unassembled WGS sequence"/>
</dbReference>
<dbReference type="AlphaFoldDB" id="E3LZ45"/>
<dbReference type="eggNOG" id="KOG2102">
    <property type="taxonomic scope" value="Eukaryota"/>
</dbReference>
<feature type="region of interest" description="Disordered" evidence="9">
    <location>
        <begin position="1"/>
        <end position="42"/>
    </location>
</feature>
<dbReference type="GO" id="GO:0042659">
    <property type="term" value="P:regulation of cell fate specification"/>
    <property type="evidence" value="ECO:0007669"/>
    <property type="project" value="EnsemblMetazoa"/>
</dbReference>
<comment type="function">
    <text evidence="8">3'-5'-exoribonuclease that specifically recognizes RNAs polyuridylated at their 3' end and mediates their degradation. Component of an exosome-independent RNA degradation pathway that mediates degradation of cytoplasmic mRNAs that have been deadenylated and subsequently uridylated at their 3'.</text>
</comment>
<feature type="binding site" evidence="8">
    <location>
        <position position="368"/>
    </location>
    <ligand>
        <name>Mg(2+)</name>
        <dbReference type="ChEBI" id="CHEBI:18420"/>
    </ligand>
</feature>
<keyword evidence="1 8" id="KW-0963">Cytoplasm</keyword>
<keyword evidence="3 8" id="KW-0479">Metal-binding</keyword>
<evidence type="ECO:0000313" key="12">
    <source>
        <dbReference type="Proteomes" id="UP000008281"/>
    </source>
</evidence>
<proteinExistence type="inferred from homology"/>